<feature type="coiled-coil region" evidence="11">
    <location>
        <begin position="407"/>
        <end position="573"/>
    </location>
</feature>
<evidence type="ECO:0000256" key="4">
    <source>
        <dbReference type="ARBA" id="ARBA00022741"/>
    </source>
</evidence>
<feature type="region of interest" description="Disordered" evidence="12">
    <location>
        <begin position="1242"/>
        <end position="1261"/>
    </location>
</feature>
<sequence length="1261" mass="144095">MSEVSSPYADVVASSLPSQAVDDDANEDDLMDDEEDAMEEVLTGNAQEFDEDKASSSRVNSKRVSPPLDNAVDDDEEETRESPVKKRRGNNDDEQEENEYVLEKENNGSRQVSRKKDKKNRNRTESPDINSALSGGHRNVNVAGKPPEAGIILKIYVENFMCHRKLSVDLCPNVNFIYGQNGSGKSAILAAIQICLGAGARRTNRARNLKELVRKDSNTSCAKIRVTLLNKGDDAYEHEKYGDSITVERTISLKGGFNGFKLFDEEMKEKSRSRKDLDEMLDKLNIQVENPVAILDQEEAKKFLTGKAADKYKFFMKATELERIDVSYRNAVEQVAEMEQQALRLTESLVADKELLDEAKKEVKKHEEIGKLEVKKSKLEAQYAWSIYKENLAELNERRDKLGLFEAKAAKRREELLQAEAASQEGENGDNERRDRLDALIKEAEESSDLKKKLEQDLKRAVEPQKQYKRQKIELEKEKKNAERALLAANKTLQQKRNEIAAKAGSAEAEQARRNEVLRKAEEILVECKAAHNELKQNVTDSFRDYENLEPQVHDARKSVSQVERRMEAIKSRIHDMTSSSANSLDVFGQRCSQVKKMVDDFVSRGKFSGPVLGPIGSYCKIHPGKEEFAKIAESAMGPNILDRFVVFNDGDRKTLQSIRQKAGCGTDCGIFQQSQHQRYRIPDPPEMDGIETIASVISVQNDLVFNCLVDNAKIDERALARSKEQSERQLLGRDNNGRHFMQGNKLKEVFFLPKGDNWKLTKGGNIQLISNTRRMNQSIGVDMAGAVREAEMELQSMKQERNNLNRQYSKLEHDHLEQKKLWNKWKRAMQENEKKMDDAQQTIDDVKAEETNTADMDVDTNEEEQEVAEAQEDLDRINENIEKVQEAIAEKEPDIVDVKAQLEEVTERNKKVLADLQDAENSLTQYHEELARQHDRIEKKRQKLEQYNQIIEEHSKQIFAAEVEVEKHLMVAKKLTYIHQVVDQRRKERDASDDNCESLQTSQCIMEPTGEDLEGIDVPRDLQQMQSPDYYKARVERAEDRIQEEKERRLNSSRDDYATALDKYVRAKEIFAAKREQIKEIHTSSSSMRSDMDVRKARWRQFRDFISDYSGIKFDETLNIKGSSGTIEFDHANGSLDLIVQKDSANENSQQKDVKALSGGERSFTTIALLLALGEMLETPFRVMDEFDVFLDPVTRKLIIDTLIQVGQSMAHRQFIFITPQDVSNVESSSTLKILKMRPPERREVAGGHTQQTLDFSQIE</sequence>
<evidence type="ECO:0000256" key="8">
    <source>
        <dbReference type="ARBA" id="ARBA00023172"/>
    </source>
</evidence>
<feature type="compositionally biased region" description="Polar residues" evidence="12">
    <location>
        <begin position="1250"/>
        <end position="1261"/>
    </location>
</feature>
<dbReference type="GO" id="GO:0005524">
    <property type="term" value="F:ATP binding"/>
    <property type="evidence" value="ECO:0007669"/>
    <property type="project" value="UniProtKB-KW"/>
</dbReference>
<name>A0A9K3LTV3_9STRA</name>
<evidence type="ECO:0000256" key="12">
    <source>
        <dbReference type="SAM" id="MobiDB-lite"/>
    </source>
</evidence>
<evidence type="ECO:0000256" key="6">
    <source>
        <dbReference type="ARBA" id="ARBA00022840"/>
    </source>
</evidence>
<keyword evidence="4" id="KW-0547">Nucleotide-binding</keyword>
<feature type="coiled-coil region" evidence="11">
    <location>
        <begin position="321"/>
        <end position="369"/>
    </location>
</feature>
<evidence type="ECO:0000259" key="13">
    <source>
        <dbReference type="Pfam" id="PF02463"/>
    </source>
</evidence>
<evidence type="ECO:0000313" key="14">
    <source>
        <dbReference type="EMBL" id="KAG7368480.1"/>
    </source>
</evidence>
<evidence type="ECO:0000256" key="1">
    <source>
        <dbReference type="ARBA" id="ARBA00004123"/>
    </source>
</evidence>
<keyword evidence="5" id="KW-0227">DNA damage</keyword>
<keyword evidence="10" id="KW-0539">Nucleus</keyword>
<dbReference type="EMBL" id="JAGRRH010000006">
    <property type="protein sequence ID" value="KAG7368480.1"/>
    <property type="molecule type" value="Genomic_DNA"/>
</dbReference>
<protein>
    <submittedName>
        <fullName evidence="14">RecF/RecN/SMC N terminal domain containing protein</fullName>
    </submittedName>
</protein>
<dbReference type="OrthoDB" id="10072614at2759"/>
<feature type="compositionally biased region" description="Basic residues" evidence="12">
    <location>
        <begin position="112"/>
        <end position="121"/>
    </location>
</feature>
<organism evidence="14 15">
    <name type="scientific">Nitzschia inconspicua</name>
    <dbReference type="NCBI Taxonomy" id="303405"/>
    <lineage>
        <taxon>Eukaryota</taxon>
        <taxon>Sar</taxon>
        <taxon>Stramenopiles</taxon>
        <taxon>Ochrophyta</taxon>
        <taxon>Bacillariophyta</taxon>
        <taxon>Bacillariophyceae</taxon>
        <taxon>Bacillariophycidae</taxon>
        <taxon>Bacillariales</taxon>
        <taxon>Bacillariaceae</taxon>
        <taxon>Nitzschia</taxon>
    </lineage>
</organism>
<evidence type="ECO:0000313" key="15">
    <source>
        <dbReference type="Proteomes" id="UP000693970"/>
    </source>
</evidence>
<reference evidence="14" key="1">
    <citation type="journal article" date="2021" name="Sci. Rep.">
        <title>Diploid genomic architecture of Nitzschia inconspicua, an elite biomass production diatom.</title>
        <authorList>
            <person name="Oliver A."/>
            <person name="Podell S."/>
            <person name="Pinowska A."/>
            <person name="Traller J.C."/>
            <person name="Smith S.R."/>
            <person name="McClure R."/>
            <person name="Beliaev A."/>
            <person name="Bohutskyi P."/>
            <person name="Hill E.A."/>
            <person name="Rabines A."/>
            <person name="Zheng H."/>
            <person name="Allen L.Z."/>
            <person name="Kuo A."/>
            <person name="Grigoriev I.V."/>
            <person name="Allen A.E."/>
            <person name="Hazlebeck D."/>
            <person name="Allen E.E."/>
        </authorList>
    </citation>
    <scope>NUCLEOTIDE SEQUENCE</scope>
    <source>
        <strain evidence="14">Hildebrandi</strain>
    </source>
</reference>
<dbReference type="AlphaFoldDB" id="A0A9K3LTV3"/>
<evidence type="ECO:0000256" key="7">
    <source>
        <dbReference type="ARBA" id="ARBA00023054"/>
    </source>
</evidence>
<dbReference type="GO" id="GO:0030915">
    <property type="term" value="C:Smc5-Smc6 complex"/>
    <property type="evidence" value="ECO:0007669"/>
    <property type="project" value="TreeGrafter"/>
</dbReference>
<dbReference type="Pfam" id="PF02463">
    <property type="entry name" value="SMC_N"/>
    <property type="match status" value="1"/>
</dbReference>
<dbReference type="Proteomes" id="UP000693970">
    <property type="component" value="Unassembled WGS sequence"/>
</dbReference>
<dbReference type="GO" id="GO:0003697">
    <property type="term" value="F:single-stranded DNA binding"/>
    <property type="evidence" value="ECO:0007669"/>
    <property type="project" value="TreeGrafter"/>
</dbReference>
<keyword evidence="9" id="KW-0234">DNA repair</keyword>
<evidence type="ECO:0000256" key="9">
    <source>
        <dbReference type="ARBA" id="ARBA00023204"/>
    </source>
</evidence>
<dbReference type="InterPro" id="IPR003395">
    <property type="entry name" value="RecF/RecN/SMC_N"/>
</dbReference>
<keyword evidence="6" id="KW-0067">ATP-binding</keyword>
<evidence type="ECO:0000256" key="3">
    <source>
        <dbReference type="ARBA" id="ARBA00022454"/>
    </source>
</evidence>
<evidence type="ECO:0000256" key="11">
    <source>
        <dbReference type="SAM" id="Coils"/>
    </source>
</evidence>
<evidence type="ECO:0000256" key="2">
    <source>
        <dbReference type="ARBA" id="ARBA00004286"/>
    </source>
</evidence>
<dbReference type="PANTHER" id="PTHR19306:SF6">
    <property type="entry name" value="STRUCTURAL MAINTENANCE OF CHROMOSOMES PROTEIN 6"/>
    <property type="match status" value="1"/>
</dbReference>
<dbReference type="PANTHER" id="PTHR19306">
    <property type="entry name" value="STRUCTURAL MAINTENANCE OF CHROMOSOMES 5,6 SMC5, SMC6"/>
    <property type="match status" value="1"/>
</dbReference>
<evidence type="ECO:0000256" key="5">
    <source>
        <dbReference type="ARBA" id="ARBA00022763"/>
    </source>
</evidence>
<dbReference type="GO" id="GO:0005634">
    <property type="term" value="C:nucleus"/>
    <property type="evidence" value="ECO:0007669"/>
    <property type="project" value="UniProtKB-SubCell"/>
</dbReference>
<reference evidence="14" key="2">
    <citation type="submission" date="2021-04" db="EMBL/GenBank/DDBJ databases">
        <authorList>
            <person name="Podell S."/>
        </authorList>
    </citation>
    <scope>NUCLEOTIDE SEQUENCE</scope>
    <source>
        <strain evidence="14">Hildebrandi</strain>
    </source>
</reference>
<comment type="subcellular location">
    <subcellularLocation>
        <location evidence="2">Chromosome</location>
    </subcellularLocation>
    <subcellularLocation>
        <location evidence="1">Nucleus</location>
    </subcellularLocation>
</comment>
<accession>A0A9K3LTV3</accession>
<comment type="caution">
    <text evidence="14">The sequence shown here is derived from an EMBL/GenBank/DDBJ whole genome shotgun (WGS) entry which is preliminary data.</text>
</comment>
<feature type="compositionally biased region" description="Acidic residues" evidence="12">
    <location>
        <begin position="21"/>
        <end position="39"/>
    </location>
</feature>
<gene>
    <name evidence="14" type="ORF">IV203_031223</name>
</gene>
<dbReference type="GO" id="GO:0035861">
    <property type="term" value="C:site of double-strand break"/>
    <property type="evidence" value="ECO:0007669"/>
    <property type="project" value="TreeGrafter"/>
</dbReference>
<keyword evidence="3" id="KW-0158">Chromosome</keyword>
<proteinExistence type="predicted"/>
<feature type="domain" description="RecF/RecN/SMC N-terminal" evidence="13">
    <location>
        <begin position="152"/>
        <end position="1234"/>
    </location>
</feature>
<keyword evidence="15" id="KW-1185">Reference proteome</keyword>
<feature type="coiled-coil region" evidence="11">
    <location>
        <begin position="788"/>
        <end position="965"/>
    </location>
</feature>
<dbReference type="GO" id="GO:0003684">
    <property type="term" value="F:damaged DNA binding"/>
    <property type="evidence" value="ECO:0007669"/>
    <property type="project" value="TreeGrafter"/>
</dbReference>
<feature type="region of interest" description="Disordered" evidence="12">
    <location>
        <begin position="1"/>
        <end position="142"/>
    </location>
</feature>
<keyword evidence="8" id="KW-0233">DNA recombination</keyword>
<dbReference type="GO" id="GO:0000724">
    <property type="term" value="P:double-strand break repair via homologous recombination"/>
    <property type="evidence" value="ECO:0007669"/>
    <property type="project" value="TreeGrafter"/>
</dbReference>
<evidence type="ECO:0000256" key="10">
    <source>
        <dbReference type="ARBA" id="ARBA00023242"/>
    </source>
</evidence>
<keyword evidence="7 11" id="KW-0175">Coiled coil</keyword>